<evidence type="ECO:0000313" key="2">
    <source>
        <dbReference type="EMBL" id="SHO80929.1"/>
    </source>
</evidence>
<dbReference type="Gene3D" id="3.30.700.10">
    <property type="entry name" value="Glycoprotein, Type 4 Pilin"/>
    <property type="match status" value="1"/>
</dbReference>
<gene>
    <name evidence="2" type="ORF">MNB_SV-15-580</name>
</gene>
<proteinExistence type="predicted"/>
<dbReference type="AlphaFoldDB" id="A0A1W1EJ82"/>
<dbReference type="Pfam" id="PF07963">
    <property type="entry name" value="N_methyl"/>
    <property type="match status" value="1"/>
</dbReference>
<reference evidence="2" key="1">
    <citation type="submission" date="2016-10" db="EMBL/GenBank/DDBJ databases">
        <authorList>
            <person name="de Groot N.N."/>
        </authorList>
    </citation>
    <scope>NUCLEOTIDE SEQUENCE</scope>
</reference>
<feature type="transmembrane region" description="Helical" evidence="1">
    <location>
        <begin position="7"/>
        <end position="28"/>
    </location>
</feature>
<evidence type="ECO:0008006" key="3">
    <source>
        <dbReference type="Google" id="ProtNLM"/>
    </source>
</evidence>
<name>A0A1W1EJ82_9ZZZZ</name>
<dbReference type="NCBIfam" id="TIGR02532">
    <property type="entry name" value="IV_pilin_GFxxxE"/>
    <property type="match status" value="1"/>
</dbReference>
<keyword evidence="1" id="KW-0812">Transmembrane</keyword>
<accession>A0A1W1EJ82</accession>
<dbReference type="InterPro" id="IPR045584">
    <property type="entry name" value="Pilin-like"/>
</dbReference>
<evidence type="ECO:0000256" key="1">
    <source>
        <dbReference type="SAM" id="Phobius"/>
    </source>
</evidence>
<dbReference type="SUPFAM" id="SSF54523">
    <property type="entry name" value="Pili subunits"/>
    <property type="match status" value="1"/>
</dbReference>
<dbReference type="EMBL" id="FRYL01000021">
    <property type="protein sequence ID" value="SHO80929.1"/>
    <property type="molecule type" value="Genomic_DNA"/>
</dbReference>
<keyword evidence="1" id="KW-1133">Transmembrane helix</keyword>
<keyword evidence="1" id="KW-0472">Membrane</keyword>
<dbReference type="InterPro" id="IPR012902">
    <property type="entry name" value="N_methyl_site"/>
</dbReference>
<sequence>MKKSRKAFTMIEITFVIVIIGIMAAVAIPKLASTRDDVSATTCVHEIGQFLSELSSSYTLIGTSKFKLMTLNKLTNIQLNTTVGNGFKNSETDRLGDSNTFTYVCDSHDTVQFVWNGDDMQMRVVPVESFDPTQTEEDPDTIPKMVINRLAGTFLRGDGSEQVYKF</sequence>
<organism evidence="2">
    <name type="scientific">hydrothermal vent metagenome</name>
    <dbReference type="NCBI Taxonomy" id="652676"/>
    <lineage>
        <taxon>unclassified sequences</taxon>
        <taxon>metagenomes</taxon>
        <taxon>ecological metagenomes</taxon>
    </lineage>
</organism>
<protein>
    <recommendedName>
        <fullName evidence="3">Type II secretion envelope pseudopilin protein (PulG,guides folded protein to PulD in outer membrane)</fullName>
    </recommendedName>
</protein>